<protein>
    <submittedName>
        <fullName evidence="1">Uncharacterized protein</fullName>
    </submittedName>
</protein>
<sequence>MSERKPICQLSTVHRGDDTKLRASACSVTGTVAALRRLIRSLALTRLPFVLLGEMWRQSDAFCGLVKRPSSLPHPAIPKQKESD</sequence>
<dbReference type="EMBL" id="JADOXO010000642">
    <property type="protein sequence ID" value="KAF9801653.1"/>
    <property type="molecule type" value="Genomic_DNA"/>
</dbReference>
<dbReference type="Proteomes" id="UP000639403">
    <property type="component" value="Unassembled WGS sequence"/>
</dbReference>
<reference evidence="1" key="2">
    <citation type="journal article" name="Front. Microbiol.">
        <title>Degradative Capacity of Two Strains of Rhodonia placenta: From Phenotype to Genotype.</title>
        <authorList>
            <person name="Kolle M."/>
            <person name="Horta M.A.C."/>
            <person name="Nowrousian M."/>
            <person name="Ohm R.A."/>
            <person name="Benz J.P."/>
            <person name="Pilgard A."/>
        </authorList>
    </citation>
    <scope>NUCLEOTIDE SEQUENCE</scope>
    <source>
        <strain evidence="1">FPRL280</strain>
    </source>
</reference>
<reference evidence="1" key="1">
    <citation type="submission" date="2020-11" db="EMBL/GenBank/DDBJ databases">
        <authorList>
            <person name="Koelle M."/>
            <person name="Horta M.A.C."/>
            <person name="Nowrousian M."/>
            <person name="Ohm R.A."/>
            <person name="Benz P."/>
            <person name="Pilgard A."/>
        </authorList>
    </citation>
    <scope>NUCLEOTIDE SEQUENCE</scope>
    <source>
        <strain evidence="1">FPRL280</strain>
    </source>
</reference>
<proteinExistence type="predicted"/>
<accession>A0A8H7NT54</accession>
<organism evidence="1 2">
    <name type="scientific">Rhodonia placenta</name>
    <dbReference type="NCBI Taxonomy" id="104341"/>
    <lineage>
        <taxon>Eukaryota</taxon>
        <taxon>Fungi</taxon>
        <taxon>Dikarya</taxon>
        <taxon>Basidiomycota</taxon>
        <taxon>Agaricomycotina</taxon>
        <taxon>Agaricomycetes</taxon>
        <taxon>Polyporales</taxon>
        <taxon>Adustoporiaceae</taxon>
        <taxon>Rhodonia</taxon>
    </lineage>
</organism>
<comment type="caution">
    <text evidence="1">The sequence shown here is derived from an EMBL/GenBank/DDBJ whole genome shotgun (WGS) entry which is preliminary data.</text>
</comment>
<evidence type="ECO:0000313" key="1">
    <source>
        <dbReference type="EMBL" id="KAF9801653.1"/>
    </source>
</evidence>
<name>A0A8H7NT54_9APHY</name>
<evidence type="ECO:0000313" key="2">
    <source>
        <dbReference type="Proteomes" id="UP000639403"/>
    </source>
</evidence>
<gene>
    <name evidence="1" type="ORF">IEO21_10066</name>
</gene>
<dbReference type="AlphaFoldDB" id="A0A8H7NT54"/>